<dbReference type="RefSeq" id="WP_343885016.1">
    <property type="nucleotide sequence ID" value="NZ_BAAAKI010000004.1"/>
</dbReference>
<accession>A0ABW1X171</accession>
<evidence type="ECO:0000259" key="6">
    <source>
        <dbReference type="Pfam" id="PF00962"/>
    </source>
</evidence>
<evidence type="ECO:0000313" key="8">
    <source>
        <dbReference type="Proteomes" id="UP001596266"/>
    </source>
</evidence>
<dbReference type="EMBL" id="JBHSUA010000009">
    <property type="protein sequence ID" value="MFC6396348.1"/>
    <property type="molecule type" value="Genomic_DNA"/>
</dbReference>
<comment type="similarity">
    <text evidence="2">Belongs to the metallo-dependent hydrolases superfamily. Adenosine and AMP deaminases family.</text>
</comment>
<name>A0ABW1X171_9ACTN</name>
<feature type="domain" description="Adenosine deaminase" evidence="6">
    <location>
        <begin position="10"/>
        <end position="337"/>
    </location>
</feature>
<gene>
    <name evidence="7" type="ORF">ACFP57_05015</name>
</gene>
<dbReference type="InterPro" id="IPR032466">
    <property type="entry name" value="Metal_Hydrolase"/>
</dbReference>
<evidence type="ECO:0000256" key="5">
    <source>
        <dbReference type="ARBA" id="ARBA00022833"/>
    </source>
</evidence>
<protein>
    <submittedName>
        <fullName evidence="7">Adenosine deaminase</fullName>
        <ecNumber evidence="7">3.5.4.4</ecNumber>
    </submittedName>
</protein>
<dbReference type="PANTHER" id="PTHR43114">
    <property type="entry name" value="ADENINE DEAMINASE"/>
    <property type="match status" value="1"/>
</dbReference>
<dbReference type="NCBIfam" id="TIGR01430">
    <property type="entry name" value="aden_deam"/>
    <property type="match status" value="1"/>
</dbReference>
<dbReference type="SUPFAM" id="SSF51556">
    <property type="entry name" value="Metallo-dependent hydrolases"/>
    <property type="match status" value="1"/>
</dbReference>
<dbReference type="Gene3D" id="3.20.20.140">
    <property type="entry name" value="Metal-dependent hydrolases"/>
    <property type="match status" value="1"/>
</dbReference>
<evidence type="ECO:0000313" key="7">
    <source>
        <dbReference type="EMBL" id="MFC6396348.1"/>
    </source>
</evidence>
<dbReference type="InterPro" id="IPR001365">
    <property type="entry name" value="A_deaminase_dom"/>
</dbReference>
<evidence type="ECO:0000256" key="3">
    <source>
        <dbReference type="ARBA" id="ARBA00022723"/>
    </source>
</evidence>
<keyword evidence="5" id="KW-0862">Zinc</keyword>
<comment type="cofactor">
    <cofactor evidence="1">
        <name>Zn(2+)</name>
        <dbReference type="ChEBI" id="CHEBI:29105"/>
    </cofactor>
</comment>
<dbReference type="InterPro" id="IPR006650">
    <property type="entry name" value="A/AMP_deam_AS"/>
</dbReference>
<comment type="caution">
    <text evidence="7">The sequence shown here is derived from an EMBL/GenBank/DDBJ whole genome shotgun (WGS) entry which is preliminary data.</text>
</comment>
<keyword evidence="4 7" id="KW-0378">Hydrolase</keyword>
<dbReference type="NCBIfam" id="NF006849">
    <property type="entry name" value="PRK09358.1-5"/>
    <property type="match status" value="1"/>
</dbReference>
<evidence type="ECO:0000256" key="2">
    <source>
        <dbReference type="ARBA" id="ARBA00006676"/>
    </source>
</evidence>
<evidence type="ECO:0000256" key="4">
    <source>
        <dbReference type="ARBA" id="ARBA00022801"/>
    </source>
</evidence>
<dbReference type="GO" id="GO:0016787">
    <property type="term" value="F:hydrolase activity"/>
    <property type="evidence" value="ECO:0007669"/>
    <property type="project" value="UniProtKB-KW"/>
</dbReference>
<sequence length="344" mass="37212">MTGRDLDALPKAHLHLHFTGSMSIPTLVQLAEHEGVELPERLTDDIAGEVPMDLRGWFRFQRSYDRARSVVRGEWGLRTIIRQAAREDAAEGSRRLEIQVDPSSYGENVGGPAGALEIICDEARLASAEEGTQVAVVVAASRTHHPLDARGLARLAAKHAGEGPGDVVAFGLSNDETRGSTPDWEPAFRIAAKAGLASVPHGGELRGADHLREVVDFLHPTRIGHGVRAVEDEALLAELAERSIALEVNPASNLKLGVYEHPDLVPLRRLVDSGVLVALGADDPLIFLSRLTDQYRFAREVHGFSDAELAGLARSSIWASLASPSDKERWVAEVDDWLAAPVAD</sequence>
<dbReference type="Proteomes" id="UP001596266">
    <property type="component" value="Unassembled WGS sequence"/>
</dbReference>
<organism evidence="7 8">
    <name type="scientific">Luteococcus sanguinis</name>
    <dbReference type="NCBI Taxonomy" id="174038"/>
    <lineage>
        <taxon>Bacteria</taxon>
        <taxon>Bacillati</taxon>
        <taxon>Actinomycetota</taxon>
        <taxon>Actinomycetes</taxon>
        <taxon>Propionibacteriales</taxon>
        <taxon>Propionibacteriaceae</taxon>
        <taxon>Luteococcus</taxon>
    </lineage>
</organism>
<dbReference type="EC" id="3.5.4.4" evidence="7"/>
<keyword evidence="8" id="KW-1185">Reference proteome</keyword>
<dbReference type="Pfam" id="PF00962">
    <property type="entry name" value="A_deaminase"/>
    <property type="match status" value="1"/>
</dbReference>
<evidence type="ECO:0000256" key="1">
    <source>
        <dbReference type="ARBA" id="ARBA00001947"/>
    </source>
</evidence>
<proteinExistence type="inferred from homology"/>
<dbReference type="InterPro" id="IPR006330">
    <property type="entry name" value="Ado/ade_deaminase"/>
</dbReference>
<reference evidence="8" key="1">
    <citation type="journal article" date="2019" name="Int. J. Syst. Evol. Microbiol.">
        <title>The Global Catalogue of Microorganisms (GCM) 10K type strain sequencing project: providing services to taxonomists for standard genome sequencing and annotation.</title>
        <authorList>
            <consortium name="The Broad Institute Genomics Platform"/>
            <consortium name="The Broad Institute Genome Sequencing Center for Infectious Disease"/>
            <person name="Wu L."/>
            <person name="Ma J."/>
        </authorList>
    </citation>
    <scope>NUCLEOTIDE SEQUENCE [LARGE SCALE GENOMIC DNA]</scope>
    <source>
        <strain evidence="8">CGMCC 1.15277</strain>
    </source>
</reference>
<keyword evidence="3" id="KW-0479">Metal-binding</keyword>
<dbReference type="PANTHER" id="PTHR43114:SF6">
    <property type="entry name" value="ADENINE DEAMINASE"/>
    <property type="match status" value="1"/>
</dbReference>
<dbReference type="PROSITE" id="PS00485">
    <property type="entry name" value="A_DEAMINASE"/>
    <property type="match status" value="1"/>
</dbReference>